<dbReference type="AlphaFoldDB" id="A0A4S4DDA1"/>
<sequence>MGGSKLMKRIGRRRSKENKNGREVIVASFESLPSEVVVEVLGRIASSSFTDFFNAKLSSKILNEAADDNYIYQQMSLEKFPVVPWRVTTEASCFLNKCKESGNPEALYRQGVVDYFSLMRIESGLESLNRAASSGHRGALYVLSIIFLFSEDDEFKKQGIRILSSIHKSKPTSGKRRLIRECRDKLREIVRMIWVVNPLVQKQRPSTCCAIRDNDVDRHERLGRRRRRRGWESDDEDDDDEVECDGCRCDREVDSVCNMFPRA</sequence>
<dbReference type="EMBL" id="SDRB02011639">
    <property type="protein sequence ID" value="THG00555.1"/>
    <property type="molecule type" value="Genomic_DNA"/>
</dbReference>
<dbReference type="STRING" id="542762.A0A4S4DDA1"/>
<dbReference type="PANTHER" id="PTHR33784">
    <property type="entry name" value="OS05G0482100 PROTEIN"/>
    <property type="match status" value="1"/>
</dbReference>
<evidence type="ECO:0000259" key="1">
    <source>
        <dbReference type="Pfam" id="PF23310"/>
    </source>
</evidence>
<dbReference type="PANTHER" id="PTHR33784:SF10">
    <property type="entry name" value="F-BOX PROTEIN"/>
    <property type="match status" value="1"/>
</dbReference>
<gene>
    <name evidence="2" type="ORF">TEA_023082</name>
</gene>
<proteinExistence type="predicted"/>
<dbReference type="InterPro" id="IPR040338">
    <property type="entry name" value="At1g67623-like"/>
</dbReference>
<name>A0A4S4DDA1_CAMSN</name>
<accession>A0A4S4DDA1</accession>
<keyword evidence="3" id="KW-1185">Reference proteome</keyword>
<feature type="domain" description="At2g35280-like TPR" evidence="1">
    <location>
        <begin position="79"/>
        <end position="191"/>
    </location>
</feature>
<dbReference type="Proteomes" id="UP000306102">
    <property type="component" value="Unassembled WGS sequence"/>
</dbReference>
<dbReference type="SUPFAM" id="SSF81383">
    <property type="entry name" value="F-box domain"/>
    <property type="match status" value="1"/>
</dbReference>
<dbReference type="InterPro" id="IPR057136">
    <property type="entry name" value="At2g35280_TPR_dom"/>
</dbReference>
<comment type="caution">
    <text evidence="2">The sequence shown here is derived from an EMBL/GenBank/DDBJ whole genome shotgun (WGS) entry which is preliminary data.</text>
</comment>
<dbReference type="InterPro" id="IPR036047">
    <property type="entry name" value="F-box-like_dom_sf"/>
</dbReference>
<dbReference type="Pfam" id="PF23310">
    <property type="entry name" value="TPR_27"/>
    <property type="match status" value="1"/>
</dbReference>
<evidence type="ECO:0000313" key="3">
    <source>
        <dbReference type="Proteomes" id="UP000306102"/>
    </source>
</evidence>
<reference evidence="2 3" key="1">
    <citation type="journal article" date="2018" name="Proc. Natl. Acad. Sci. U.S.A.">
        <title>Draft genome sequence of Camellia sinensis var. sinensis provides insights into the evolution of the tea genome and tea quality.</title>
        <authorList>
            <person name="Wei C."/>
            <person name="Yang H."/>
            <person name="Wang S."/>
            <person name="Zhao J."/>
            <person name="Liu C."/>
            <person name="Gao L."/>
            <person name="Xia E."/>
            <person name="Lu Y."/>
            <person name="Tai Y."/>
            <person name="She G."/>
            <person name="Sun J."/>
            <person name="Cao H."/>
            <person name="Tong W."/>
            <person name="Gao Q."/>
            <person name="Li Y."/>
            <person name="Deng W."/>
            <person name="Jiang X."/>
            <person name="Wang W."/>
            <person name="Chen Q."/>
            <person name="Zhang S."/>
            <person name="Li H."/>
            <person name="Wu J."/>
            <person name="Wang P."/>
            <person name="Li P."/>
            <person name="Shi C."/>
            <person name="Zheng F."/>
            <person name="Jian J."/>
            <person name="Huang B."/>
            <person name="Shan D."/>
            <person name="Shi M."/>
            <person name="Fang C."/>
            <person name="Yue Y."/>
            <person name="Li F."/>
            <person name="Li D."/>
            <person name="Wei S."/>
            <person name="Han B."/>
            <person name="Jiang C."/>
            <person name="Yin Y."/>
            <person name="Xia T."/>
            <person name="Zhang Z."/>
            <person name="Bennetzen J.L."/>
            <person name="Zhao S."/>
            <person name="Wan X."/>
        </authorList>
    </citation>
    <scope>NUCLEOTIDE SEQUENCE [LARGE SCALE GENOMIC DNA]</scope>
    <source>
        <strain evidence="3">cv. Shuchazao</strain>
        <tissue evidence="2">Leaf</tissue>
    </source>
</reference>
<organism evidence="2 3">
    <name type="scientific">Camellia sinensis var. sinensis</name>
    <name type="common">China tea</name>
    <dbReference type="NCBI Taxonomy" id="542762"/>
    <lineage>
        <taxon>Eukaryota</taxon>
        <taxon>Viridiplantae</taxon>
        <taxon>Streptophyta</taxon>
        <taxon>Embryophyta</taxon>
        <taxon>Tracheophyta</taxon>
        <taxon>Spermatophyta</taxon>
        <taxon>Magnoliopsida</taxon>
        <taxon>eudicotyledons</taxon>
        <taxon>Gunneridae</taxon>
        <taxon>Pentapetalae</taxon>
        <taxon>asterids</taxon>
        <taxon>Ericales</taxon>
        <taxon>Theaceae</taxon>
        <taxon>Camellia</taxon>
    </lineage>
</organism>
<protein>
    <recommendedName>
        <fullName evidence="1">At2g35280-like TPR domain-containing protein</fullName>
    </recommendedName>
</protein>
<evidence type="ECO:0000313" key="2">
    <source>
        <dbReference type="EMBL" id="THG00555.1"/>
    </source>
</evidence>